<keyword evidence="2" id="KW-0813">Transport</keyword>
<keyword evidence="4" id="KW-0029">Amino-acid transport</keyword>
<dbReference type="InterPro" id="IPR051010">
    <property type="entry name" value="BCAA_transport"/>
</dbReference>
<evidence type="ECO:0000256" key="5">
    <source>
        <dbReference type="SAM" id="SignalP"/>
    </source>
</evidence>
<dbReference type="RefSeq" id="WP_083068829.1">
    <property type="nucleotide sequence ID" value="NZ_NBTM02000001.1"/>
</dbReference>
<evidence type="ECO:0000256" key="2">
    <source>
        <dbReference type="ARBA" id="ARBA00022448"/>
    </source>
</evidence>
<dbReference type="AlphaFoldDB" id="A0A2J9PN07"/>
<gene>
    <name evidence="7" type="ORF">A6J77_005350</name>
</gene>
<dbReference type="PANTHER" id="PTHR30483:SF6">
    <property type="entry name" value="PERIPLASMIC BINDING PROTEIN OF ABC TRANSPORTER FOR NATURAL AMINO ACIDS"/>
    <property type="match status" value="1"/>
</dbReference>
<evidence type="ECO:0000313" key="7">
    <source>
        <dbReference type="EMBL" id="PNL91676.1"/>
    </source>
</evidence>
<evidence type="ECO:0000313" key="8">
    <source>
        <dbReference type="Proteomes" id="UP000192813"/>
    </source>
</evidence>
<comment type="similarity">
    <text evidence="1">Belongs to the leucine-binding protein family.</text>
</comment>
<dbReference type="SUPFAM" id="SSF53822">
    <property type="entry name" value="Periplasmic binding protein-like I"/>
    <property type="match status" value="1"/>
</dbReference>
<dbReference type="Pfam" id="PF13458">
    <property type="entry name" value="Peripla_BP_6"/>
    <property type="match status" value="1"/>
</dbReference>
<dbReference type="CDD" id="cd06347">
    <property type="entry name" value="PBP1_ABC_LivK_ligand_binding-like"/>
    <property type="match status" value="1"/>
</dbReference>
<dbReference type="PROSITE" id="PS51257">
    <property type="entry name" value="PROKAR_LIPOPROTEIN"/>
    <property type="match status" value="1"/>
</dbReference>
<evidence type="ECO:0000259" key="6">
    <source>
        <dbReference type="Pfam" id="PF13458"/>
    </source>
</evidence>
<feature type="chain" id="PRO_5039288979" evidence="5">
    <location>
        <begin position="21"/>
        <end position="392"/>
    </location>
</feature>
<dbReference type="GO" id="GO:0006865">
    <property type="term" value="P:amino acid transport"/>
    <property type="evidence" value="ECO:0007669"/>
    <property type="project" value="UniProtKB-KW"/>
</dbReference>
<dbReference type="Proteomes" id="UP000192813">
    <property type="component" value="Unassembled WGS sequence"/>
</dbReference>
<evidence type="ECO:0000256" key="3">
    <source>
        <dbReference type="ARBA" id="ARBA00022729"/>
    </source>
</evidence>
<comment type="caution">
    <text evidence="7">The sequence shown here is derived from an EMBL/GenBank/DDBJ whole genome shotgun (WGS) entry which is preliminary data.</text>
</comment>
<feature type="signal peptide" evidence="5">
    <location>
        <begin position="1"/>
        <end position="20"/>
    </location>
</feature>
<feature type="domain" description="Leucine-binding protein" evidence="6">
    <location>
        <begin position="39"/>
        <end position="380"/>
    </location>
</feature>
<keyword evidence="3 5" id="KW-0732">Signal</keyword>
<dbReference type="PRINTS" id="PR00337">
    <property type="entry name" value="LEUILEVALBP"/>
</dbReference>
<accession>A0A2J9PN07</accession>
<sequence length="392" mass="41207">MNIKGIKRFSVMLLSTMVIAGCGNLTQTSSSNSNTSEDTIKIGGNFELTGSAAGYGNDINNGAKLAVEEINEAGGIDGKQIEYIEVDNKSDANESASAAARLIDEEGVSAIVGPSLTANFQAQINAATQAQVPFIGPAVTSDGATLDSNGEAYEYGFSVAFLNSFQGGAIARFSNDQSYETAAVMQDNSSDYGQILSDEFTASFEGDVVATESYVSGDTDFSSILTNIKSKNPDVIFIAGYYTEAGTIIKQAREMGIEAAIVGPDGLASEELSSLAGEENMNDIYYVSHFASDEDASKASQEFSAAFEEAYGKAPDEFAALGYDAVYLYANAVEEVGSEDNQAIAEAIANTTDFQGVTGAITMKEDHTPNKTAYIQEIQNNEVVGSTAVAPE</sequence>
<reference evidence="8" key="1">
    <citation type="submission" date="2017-12" db="EMBL/GenBank/DDBJ databases">
        <title>FDA dAtabase for Regulatory Grade micrObial Sequences (FDA-ARGOS): Supporting development and validation of Infectious Disease Dx tests.</title>
        <authorList>
            <person name="Hoffmann M."/>
            <person name="Allard M."/>
            <person name="Evans P."/>
            <person name="Brown E."/>
            <person name="Tallon L."/>
            <person name="Sadzewicz L."/>
            <person name="Sengamalay N."/>
            <person name="Ott S."/>
            <person name="Godinez A."/>
            <person name="Nagaraj S."/>
            <person name="Vavikolanu K."/>
            <person name="Aluvathingal J."/>
            <person name="Nadendla S."/>
            <person name="Sichtig H."/>
        </authorList>
    </citation>
    <scope>NUCLEOTIDE SEQUENCE [LARGE SCALE GENOMIC DNA]</scope>
    <source>
        <strain evidence="8">FDAARGOS_249</strain>
    </source>
</reference>
<proteinExistence type="inferred from homology"/>
<dbReference type="InterPro" id="IPR028082">
    <property type="entry name" value="Peripla_BP_I"/>
</dbReference>
<dbReference type="EMBL" id="NBTM02000001">
    <property type="protein sequence ID" value="PNL91676.1"/>
    <property type="molecule type" value="Genomic_DNA"/>
</dbReference>
<evidence type="ECO:0000256" key="4">
    <source>
        <dbReference type="ARBA" id="ARBA00022970"/>
    </source>
</evidence>
<dbReference type="Gene3D" id="3.40.50.2300">
    <property type="match status" value="2"/>
</dbReference>
<name>A0A2J9PN07_9LACT</name>
<evidence type="ECO:0000256" key="1">
    <source>
        <dbReference type="ARBA" id="ARBA00010062"/>
    </source>
</evidence>
<protein>
    <submittedName>
        <fullName evidence="7">Branched-chain amino acid ABC transporter substrate-binding protein</fullName>
    </submittedName>
</protein>
<organism evidence="7 8">
    <name type="scientific">Aerococcus viridans</name>
    <dbReference type="NCBI Taxonomy" id="1377"/>
    <lineage>
        <taxon>Bacteria</taxon>
        <taxon>Bacillati</taxon>
        <taxon>Bacillota</taxon>
        <taxon>Bacilli</taxon>
        <taxon>Lactobacillales</taxon>
        <taxon>Aerococcaceae</taxon>
        <taxon>Aerococcus</taxon>
    </lineage>
</organism>
<dbReference type="InterPro" id="IPR028081">
    <property type="entry name" value="Leu-bd"/>
</dbReference>
<dbReference type="InterPro" id="IPR000709">
    <property type="entry name" value="Leu_Ile_Val-bd"/>
</dbReference>
<dbReference type="PANTHER" id="PTHR30483">
    <property type="entry name" value="LEUCINE-SPECIFIC-BINDING PROTEIN"/>
    <property type="match status" value="1"/>
</dbReference>